<dbReference type="EMBL" id="CAJNOO010004673">
    <property type="protein sequence ID" value="CAF1389861.1"/>
    <property type="molecule type" value="Genomic_DNA"/>
</dbReference>
<organism evidence="1 2">
    <name type="scientific">Rotaria sordida</name>
    <dbReference type="NCBI Taxonomy" id="392033"/>
    <lineage>
        <taxon>Eukaryota</taxon>
        <taxon>Metazoa</taxon>
        <taxon>Spiralia</taxon>
        <taxon>Gnathifera</taxon>
        <taxon>Rotifera</taxon>
        <taxon>Eurotatoria</taxon>
        <taxon>Bdelloidea</taxon>
        <taxon>Philodinida</taxon>
        <taxon>Philodinidae</taxon>
        <taxon>Rotaria</taxon>
    </lineage>
</organism>
<feature type="non-terminal residue" evidence="1">
    <location>
        <position position="89"/>
    </location>
</feature>
<evidence type="ECO:0000313" key="2">
    <source>
        <dbReference type="Proteomes" id="UP000663882"/>
    </source>
</evidence>
<dbReference type="Proteomes" id="UP000663882">
    <property type="component" value="Unassembled WGS sequence"/>
</dbReference>
<name>A0A815K239_9BILA</name>
<comment type="caution">
    <text evidence="1">The sequence shown here is derived from an EMBL/GenBank/DDBJ whole genome shotgun (WGS) entry which is preliminary data.</text>
</comment>
<dbReference type="SUPFAM" id="SSF57850">
    <property type="entry name" value="RING/U-box"/>
    <property type="match status" value="1"/>
</dbReference>
<reference evidence="1" key="1">
    <citation type="submission" date="2021-02" db="EMBL/GenBank/DDBJ databases">
        <authorList>
            <person name="Nowell W R."/>
        </authorList>
    </citation>
    <scope>NUCLEOTIDE SEQUENCE</scope>
</reference>
<proteinExistence type="predicted"/>
<gene>
    <name evidence="1" type="ORF">RFH988_LOCUS34296</name>
</gene>
<protein>
    <submittedName>
        <fullName evidence="1">Uncharacterized protein</fullName>
    </submittedName>
</protein>
<dbReference type="AlphaFoldDB" id="A0A815K239"/>
<evidence type="ECO:0000313" key="1">
    <source>
        <dbReference type="EMBL" id="CAF1389861.1"/>
    </source>
</evidence>
<sequence length="89" mass="10385">MFSPSTKEHCESILQEFLIHEPKSQDKKNIFETLDNLLLIRFLAKILTKVESIDTNDDSDVHNVKCAVCEMEPIRRTDRYRCLECISPT</sequence>
<accession>A0A815K239</accession>